<accession>A0A914AFB3</accession>
<dbReference type="OrthoDB" id="10522964at2759"/>
<organism evidence="1 2">
    <name type="scientific">Patiria miniata</name>
    <name type="common">Bat star</name>
    <name type="synonym">Asterina miniata</name>
    <dbReference type="NCBI Taxonomy" id="46514"/>
    <lineage>
        <taxon>Eukaryota</taxon>
        <taxon>Metazoa</taxon>
        <taxon>Echinodermata</taxon>
        <taxon>Eleutherozoa</taxon>
        <taxon>Asterozoa</taxon>
        <taxon>Asteroidea</taxon>
        <taxon>Valvatacea</taxon>
        <taxon>Valvatida</taxon>
        <taxon>Asterinidae</taxon>
        <taxon>Patiria</taxon>
    </lineage>
</organism>
<dbReference type="SUPFAM" id="SSF54160">
    <property type="entry name" value="Chromo domain-like"/>
    <property type="match status" value="1"/>
</dbReference>
<name>A0A914AFB3_PATMI</name>
<reference evidence="1" key="1">
    <citation type="submission" date="2022-11" db="UniProtKB">
        <authorList>
            <consortium name="EnsemblMetazoa"/>
        </authorList>
    </citation>
    <scope>IDENTIFICATION</scope>
</reference>
<proteinExistence type="predicted"/>
<dbReference type="Gene3D" id="2.30.30.140">
    <property type="match status" value="1"/>
</dbReference>
<dbReference type="GeneID" id="119732925"/>
<keyword evidence="2" id="KW-1185">Reference proteome</keyword>
<dbReference type="EnsemblMetazoa" id="XM_038206504.1">
    <property type="protein sequence ID" value="XP_038062432.1"/>
    <property type="gene ID" value="LOC119732925"/>
</dbReference>
<sequence length="162" mass="18681">MALQCRAPKRKCAAKSPGFYKRLTTIDLKDSQGGKNQYRDKKTWREGELFDIEILKEADDKVFVTYPGWDSKYNEWLPRSQCADVINIQCLSTPSSLDDGQKLFCANLRLDIKRNLLGKRKADPHISITRDIQFDVYEHFFGTQNKIRYPTNSELNDVLGTG</sequence>
<evidence type="ECO:0008006" key="3">
    <source>
        <dbReference type="Google" id="ProtNLM"/>
    </source>
</evidence>
<evidence type="ECO:0000313" key="1">
    <source>
        <dbReference type="EnsemblMetazoa" id="XP_038062432.1"/>
    </source>
</evidence>
<dbReference type="RefSeq" id="XP_038062432.1">
    <property type="nucleotide sequence ID" value="XM_038206504.1"/>
</dbReference>
<dbReference type="AlphaFoldDB" id="A0A914AFB3"/>
<evidence type="ECO:0000313" key="2">
    <source>
        <dbReference type="Proteomes" id="UP000887568"/>
    </source>
</evidence>
<protein>
    <recommendedName>
        <fullName evidence="3">Chromo domain-containing protein</fullName>
    </recommendedName>
</protein>
<dbReference type="Proteomes" id="UP000887568">
    <property type="component" value="Unplaced"/>
</dbReference>
<dbReference type="InterPro" id="IPR016197">
    <property type="entry name" value="Chromo-like_dom_sf"/>
</dbReference>